<evidence type="ECO:0000256" key="2">
    <source>
        <dbReference type="PROSITE-ProRule" id="PRU00169"/>
    </source>
</evidence>
<evidence type="ECO:0000256" key="1">
    <source>
        <dbReference type="ARBA" id="ARBA00022553"/>
    </source>
</evidence>
<dbReference type="SMART" id="SM00448">
    <property type="entry name" value="REC"/>
    <property type="match status" value="1"/>
</dbReference>
<dbReference type="OrthoDB" id="5432534at2"/>
<evidence type="ECO:0000313" key="5">
    <source>
        <dbReference type="Proteomes" id="UP000320300"/>
    </source>
</evidence>
<sequence length="120" mass="13327">MKKKILVLEKNKDILELIAVILTEEGYELDLISSENDMFKHIKDFGPDAILLDIIQPTPEGTALCEAIKAAEDTSHIPVIVLSTHPKAEVVKEICADEVVNKPFDISFLVSVIEQQLMIA</sequence>
<evidence type="ECO:0000313" key="4">
    <source>
        <dbReference type="EMBL" id="SMO97715.1"/>
    </source>
</evidence>
<gene>
    <name evidence="4" type="ORF">SAMN06265348_114150</name>
</gene>
<dbReference type="Pfam" id="PF00072">
    <property type="entry name" value="Response_reg"/>
    <property type="match status" value="1"/>
</dbReference>
<organism evidence="4 5">
    <name type="scientific">Pedobacter westerhofensis</name>
    <dbReference type="NCBI Taxonomy" id="425512"/>
    <lineage>
        <taxon>Bacteria</taxon>
        <taxon>Pseudomonadati</taxon>
        <taxon>Bacteroidota</taxon>
        <taxon>Sphingobacteriia</taxon>
        <taxon>Sphingobacteriales</taxon>
        <taxon>Sphingobacteriaceae</taxon>
        <taxon>Pedobacter</taxon>
    </lineage>
</organism>
<dbReference type="AlphaFoldDB" id="A0A521FNC6"/>
<dbReference type="SUPFAM" id="SSF52172">
    <property type="entry name" value="CheY-like"/>
    <property type="match status" value="1"/>
</dbReference>
<protein>
    <submittedName>
        <fullName evidence="4">Response regulator receiver domain-containing protein</fullName>
    </submittedName>
</protein>
<accession>A0A521FNC6</accession>
<proteinExistence type="predicted"/>
<dbReference type="PANTHER" id="PTHR44591:SF3">
    <property type="entry name" value="RESPONSE REGULATORY DOMAIN-CONTAINING PROTEIN"/>
    <property type="match status" value="1"/>
</dbReference>
<dbReference type="Gene3D" id="3.40.50.2300">
    <property type="match status" value="1"/>
</dbReference>
<dbReference type="GO" id="GO:0000160">
    <property type="term" value="P:phosphorelay signal transduction system"/>
    <property type="evidence" value="ECO:0007669"/>
    <property type="project" value="InterPro"/>
</dbReference>
<name>A0A521FNC6_9SPHI</name>
<feature type="modified residue" description="4-aspartylphosphate" evidence="2">
    <location>
        <position position="53"/>
    </location>
</feature>
<dbReference type="InterPro" id="IPR001789">
    <property type="entry name" value="Sig_transdc_resp-reg_receiver"/>
</dbReference>
<dbReference type="EMBL" id="FXTN01000014">
    <property type="protein sequence ID" value="SMO97715.1"/>
    <property type="molecule type" value="Genomic_DNA"/>
</dbReference>
<keyword evidence="1 2" id="KW-0597">Phosphoprotein</keyword>
<dbReference type="InterPro" id="IPR011006">
    <property type="entry name" value="CheY-like_superfamily"/>
</dbReference>
<dbReference type="InterPro" id="IPR050595">
    <property type="entry name" value="Bact_response_regulator"/>
</dbReference>
<keyword evidence="5" id="KW-1185">Reference proteome</keyword>
<evidence type="ECO:0000259" key="3">
    <source>
        <dbReference type="PROSITE" id="PS50110"/>
    </source>
</evidence>
<dbReference type="PROSITE" id="PS50110">
    <property type="entry name" value="RESPONSE_REGULATORY"/>
    <property type="match status" value="1"/>
</dbReference>
<dbReference type="Proteomes" id="UP000320300">
    <property type="component" value="Unassembled WGS sequence"/>
</dbReference>
<dbReference type="RefSeq" id="WP_142530786.1">
    <property type="nucleotide sequence ID" value="NZ_CBCSJO010000013.1"/>
</dbReference>
<feature type="domain" description="Response regulatory" evidence="3">
    <location>
        <begin position="4"/>
        <end position="117"/>
    </location>
</feature>
<reference evidence="4 5" key="1">
    <citation type="submission" date="2017-05" db="EMBL/GenBank/DDBJ databases">
        <authorList>
            <person name="Varghese N."/>
            <person name="Submissions S."/>
        </authorList>
    </citation>
    <scope>NUCLEOTIDE SEQUENCE [LARGE SCALE GENOMIC DNA]</scope>
    <source>
        <strain evidence="4 5">DSM 19036</strain>
    </source>
</reference>
<dbReference type="PANTHER" id="PTHR44591">
    <property type="entry name" value="STRESS RESPONSE REGULATOR PROTEIN 1"/>
    <property type="match status" value="1"/>
</dbReference>